<reference evidence="5 6" key="1">
    <citation type="journal article" date="2016" name="Arch. Microbiol.">
        <title>Streptomyces zhihengii sp. nov., isolated from rhizospheric soil of Psammosilene tunicoides.</title>
        <authorList>
            <person name="Huang M.J."/>
            <person name="Fei J.J."/>
            <person name="Salam N."/>
            <person name="Kim C.J."/>
            <person name="Hozzein W.N."/>
            <person name="Xiao M."/>
            <person name="Huang H.Q."/>
            <person name="Li W.J."/>
        </authorList>
    </citation>
    <scope>NUCLEOTIDE SEQUENCE [LARGE SCALE GENOMIC DNA]</scope>
    <source>
        <strain evidence="5 6">YIM T102</strain>
    </source>
</reference>
<evidence type="ECO:0000259" key="4">
    <source>
        <dbReference type="PROSITE" id="PS50043"/>
    </source>
</evidence>
<dbReference type="SMART" id="SM00421">
    <property type="entry name" value="HTH_LUXR"/>
    <property type="match status" value="1"/>
</dbReference>
<dbReference type="InterPro" id="IPR016032">
    <property type="entry name" value="Sig_transdc_resp-reg_C-effctor"/>
</dbReference>
<gene>
    <name evidence="5" type="ORF">JE024_39135</name>
</gene>
<keyword evidence="2" id="KW-0238">DNA-binding</keyword>
<evidence type="ECO:0000313" key="5">
    <source>
        <dbReference type="EMBL" id="MBM9624557.1"/>
    </source>
</evidence>
<dbReference type="InterPro" id="IPR000792">
    <property type="entry name" value="Tscrpt_reg_LuxR_C"/>
</dbReference>
<dbReference type="SUPFAM" id="SSF46894">
    <property type="entry name" value="C-terminal effector domain of the bipartite response regulators"/>
    <property type="match status" value="1"/>
</dbReference>
<dbReference type="EMBL" id="JAFEJA010000003">
    <property type="protein sequence ID" value="MBM9624557.1"/>
    <property type="molecule type" value="Genomic_DNA"/>
</dbReference>
<dbReference type="PANTHER" id="PTHR44688">
    <property type="entry name" value="DNA-BINDING TRANSCRIPTIONAL ACTIVATOR DEVR_DOSR"/>
    <property type="match status" value="1"/>
</dbReference>
<feature type="domain" description="HTH luxR-type" evidence="4">
    <location>
        <begin position="158"/>
        <end position="223"/>
    </location>
</feature>
<dbReference type="Proteomes" id="UP000664109">
    <property type="component" value="Unassembled WGS sequence"/>
</dbReference>
<dbReference type="PANTHER" id="PTHR44688:SF16">
    <property type="entry name" value="DNA-BINDING TRANSCRIPTIONAL ACTIVATOR DEVR_DOSR"/>
    <property type="match status" value="1"/>
</dbReference>
<dbReference type="PROSITE" id="PS50043">
    <property type="entry name" value="HTH_LUXR_2"/>
    <property type="match status" value="1"/>
</dbReference>
<name>A0ABS2V4Y2_9ACTN</name>
<sequence>MQQTIPEPRTSGVRSVAADRIIAVRLHAEDAITMAGLSHCLGQFSRFAVSDSQANTEPDVFVVAVKNVDAATLKLLDALAPRGTGRFILVVDRSWQVDVYAAVEKGVRSVLFRSNFSTAVIARTISSVAEGEGSFPSKLQGALMQQVQLVQQEVLAPRGLTSSAFSDREIDVLRYLSEGLDLDEISKKMRYSERTIKNILYSAMKHHNFHNRTQAVSHAIRAGLI</sequence>
<protein>
    <submittedName>
        <fullName evidence="5">Response regulator transcription factor</fullName>
    </submittedName>
</protein>
<keyword evidence="1" id="KW-0805">Transcription regulation</keyword>
<evidence type="ECO:0000256" key="1">
    <source>
        <dbReference type="ARBA" id="ARBA00023015"/>
    </source>
</evidence>
<dbReference type="CDD" id="cd06170">
    <property type="entry name" value="LuxR_C_like"/>
    <property type="match status" value="1"/>
</dbReference>
<evidence type="ECO:0000313" key="6">
    <source>
        <dbReference type="Proteomes" id="UP000664109"/>
    </source>
</evidence>
<evidence type="ECO:0000256" key="2">
    <source>
        <dbReference type="ARBA" id="ARBA00023125"/>
    </source>
</evidence>
<proteinExistence type="predicted"/>
<keyword evidence="6" id="KW-1185">Reference proteome</keyword>
<keyword evidence="3" id="KW-0804">Transcription</keyword>
<dbReference type="Pfam" id="PF00196">
    <property type="entry name" value="GerE"/>
    <property type="match status" value="1"/>
</dbReference>
<geneLocation type="plasmid" evidence="5">
    <name>unnamed1</name>
</geneLocation>
<dbReference type="Gene3D" id="3.40.50.2300">
    <property type="match status" value="1"/>
</dbReference>
<comment type="caution">
    <text evidence="5">The sequence shown here is derived from an EMBL/GenBank/DDBJ whole genome shotgun (WGS) entry which is preliminary data.</text>
</comment>
<evidence type="ECO:0000256" key="3">
    <source>
        <dbReference type="ARBA" id="ARBA00023163"/>
    </source>
</evidence>
<organism evidence="5 6">
    <name type="scientific">Streptomyces zhihengii</name>
    <dbReference type="NCBI Taxonomy" id="1818004"/>
    <lineage>
        <taxon>Bacteria</taxon>
        <taxon>Bacillati</taxon>
        <taxon>Actinomycetota</taxon>
        <taxon>Actinomycetes</taxon>
        <taxon>Kitasatosporales</taxon>
        <taxon>Streptomycetaceae</taxon>
        <taxon>Streptomyces</taxon>
    </lineage>
</organism>
<keyword evidence="5" id="KW-0614">Plasmid</keyword>
<accession>A0ABS2V4Y2</accession>